<dbReference type="PANTHER" id="PTHR47165:SF4">
    <property type="entry name" value="OS03G0429900 PROTEIN"/>
    <property type="match status" value="1"/>
</dbReference>
<dbReference type="Proteomes" id="UP001634393">
    <property type="component" value="Unassembled WGS sequence"/>
</dbReference>
<dbReference type="EMBL" id="JBJXBP010000006">
    <property type="protein sequence ID" value="KAL3824395.1"/>
    <property type="molecule type" value="Genomic_DNA"/>
</dbReference>
<keyword evidence="3" id="KW-1185">Reference proteome</keyword>
<reference evidence="2 3" key="1">
    <citation type="submission" date="2024-12" db="EMBL/GenBank/DDBJ databases">
        <title>The unique morphological basis and parallel evolutionary history of personate flowers in Penstemon.</title>
        <authorList>
            <person name="Depatie T.H."/>
            <person name="Wessinger C.A."/>
        </authorList>
    </citation>
    <scope>NUCLEOTIDE SEQUENCE [LARGE SCALE GENOMIC DNA]</scope>
    <source>
        <strain evidence="2">WTNN_2</strain>
        <tissue evidence="2">Leaf</tissue>
    </source>
</reference>
<feature type="domain" description="Replication factor A C-terminal" evidence="1">
    <location>
        <begin position="125"/>
        <end position="247"/>
    </location>
</feature>
<evidence type="ECO:0000259" key="1">
    <source>
        <dbReference type="Pfam" id="PF08646"/>
    </source>
</evidence>
<evidence type="ECO:0000313" key="3">
    <source>
        <dbReference type="Proteomes" id="UP001634393"/>
    </source>
</evidence>
<name>A0ABD3SJ58_9LAMI</name>
<dbReference type="AlphaFoldDB" id="A0ABD3SJ58"/>
<evidence type="ECO:0000313" key="2">
    <source>
        <dbReference type="EMBL" id="KAL3824395.1"/>
    </source>
</evidence>
<accession>A0ABD3SJ58</accession>
<dbReference type="SUPFAM" id="SSF50249">
    <property type="entry name" value="Nucleic acid-binding proteins"/>
    <property type="match status" value="2"/>
</dbReference>
<sequence length="294" mass="32727">MNQEQSIVILTLWNNVAESEGGVIDENDEDFPIIRASGLAVSPHYGGSLGSTPSTVILVNPQIPEAENLKNWRQKNLKLITEAVSAKYHFTHSDSLLDVPTNKICAIADGIADNRVDKFLVRVQAMVTDPDKKFFYMSCEKCFSGVDADFDYPYMCASCKEFTHAKPREKILFNIFDGSGSLDVTAFGKHSTELIGMSASINYLCLGAPFPLESINRSLSGQHYIMKIRKRERYMGDSMHHQYVVLNMLLHKAMDNVGCSTAITDATLSVSRELFPPGTYTNPNNLCKHVTFLV</sequence>
<dbReference type="Gene3D" id="2.40.50.140">
    <property type="entry name" value="Nucleic acid-binding proteins"/>
    <property type="match status" value="2"/>
</dbReference>
<protein>
    <recommendedName>
        <fullName evidence="1">Replication factor A C-terminal domain-containing protein</fullName>
    </recommendedName>
</protein>
<proteinExistence type="predicted"/>
<gene>
    <name evidence="2" type="ORF">ACJIZ3_020424</name>
</gene>
<comment type="caution">
    <text evidence="2">The sequence shown here is derived from an EMBL/GenBank/DDBJ whole genome shotgun (WGS) entry which is preliminary data.</text>
</comment>
<dbReference type="PANTHER" id="PTHR47165">
    <property type="entry name" value="OS03G0429900 PROTEIN"/>
    <property type="match status" value="1"/>
</dbReference>
<dbReference type="InterPro" id="IPR013955">
    <property type="entry name" value="Rep_factor-A_C"/>
</dbReference>
<dbReference type="Pfam" id="PF08646">
    <property type="entry name" value="Rep_fac-A_C"/>
    <property type="match status" value="1"/>
</dbReference>
<dbReference type="InterPro" id="IPR012340">
    <property type="entry name" value="NA-bd_OB-fold"/>
</dbReference>
<organism evidence="2 3">
    <name type="scientific">Penstemon smallii</name>
    <dbReference type="NCBI Taxonomy" id="265156"/>
    <lineage>
        <taxon>Eukaryota</taxon>
        <taxon>Viridiplantae</taxon>
        <taxon>Streptophyta</taxon>
        <taxon>Embryophyta</taxon>
        <taxon>Tracheophyta</taxon>
        <taxon>Spermatophyta</taxon>
        <taxon>Magnoliopsida</taxon>
        <taxon>eudicotyledons</taxon>
        <taxon>Gunneridae</taxon>
        <taxon>Pentapetalae</taxon>
        <taxon>asterids</taxon>
        <taxon>lamiids</taxon>
        <taxon>Lamiales</taxon>
        <taxon>Plantaginaceae</taxon>
        <taxon>Cheloneae</taxon>
        <taxon>Penstemon</taxon>
    </lineage>
</organism>